<keyword evidence="1" id="KW-1133">Transmembrane helix</keyword>
<evidence type="ECO:0000256" key="1">
    <source>
        <dbReference type="SAM" id="Phobius"/>
    </source>
</evidence>
<name>A0A1V4HNX1_9BACL</name>
<dbReference type="Proteomes" id="UP000190626">
    <property type="component" value="Unassembled WGS sequence"/>
</dbReference>
<keyword evidence="3" id="KW-1185">Reference proteome</keyword>
<keyword evidence="1" id="KW-0472">Membrane</keyword>
<gene>
    <name evidence="2" type="ORF">BC351_19490</name>
</gene>
<organism evidence="2 3">
    <name type="scientific">Paenibacillus ferrarius</name>
    <dbReference type="NCBI Taxonomy" id="1469647"/>
    <lineage>
        <taxon>Bacteria</taxon>
        <taxon>Bacillati</taxon>
        <taxon>Bacillota</taxon>
        <taxon>Bacilli</taxon>
        <taxon>Bacillales</taxon>
        <taxon>Paenibacillaceae</taxon>
        <taxon>Paenibacillus</taxon>
    </lineage>
</organism>
<comment type="caution">
    <text evidence="2">The sequence shown here is derived from an EMBL/GenBank/DDBJ whole genome shotgun (WGS) entry which is preliminary data.</text>
</comment>
<evidence type="ECO:0000313" key="3">
    <source>
        <dbReference type="Proteomes" id="UP000190626"/>
    </source>
</evidence>
<dbReference type="AlphaFoldDB" id="A0A1V4HNX1"/>
<dbReference type="Gene3D" id="3.10.450.50">
    <property type="match status" value="1"/>
</dbReference>
<dbReference type="STRING" id="1469647.BC351_19490"/>
<sequence>MQLELELRESRRLIKRLSTHIKCKKREVFYLGKHVKISLVSVSLVFILLFLVGAIYLSPHSKSPEQALSDYLYSVKNLNVDKAVAYIEDPYFEDKKSLKDFYDKAYRSDKLTDFSVTDVKQIDEKSMDITCNLKIDSMGETSHTFHMINKEGAWKVYIEPATIQQDSIGGATSKTSDASK</sequence>
<feature type="transmembrane region" description="Helical" evidence="1">
    <location>
        <begin position="37"/>
        <end position="57"/>
    </location>
</feature>
<keyword evidence="1" id="KW-0812">Transmembrane</keyword>
<dbReference type="EMBL" id="MBTG01000006">
    <property type="protein sequence ID" value="OPH59667.1"/>
    <property type="molecule type" value="Genomic_DNA"/>
</dbReference>
<protein>
    <submittedName>
        <fullName evidence="2">Uncharacterized protein</fullName>
    </submittedName>
</protein>
<proteinExistence type="predicted"/>
<evidence type="ECO:0000313" key="2">
    <source>
        <dbReference type="EMBL" id="OPH59667.1"/>
    </source>
</evidence>
<accession>A0A1V4HNX1</accession>
<reference evidence="3" key="1">
    <citation type="submission" date="2016-07" db="EMBL/GenBank/DDBJ databases">
        <authorList>
            <person name="Florea S."/>
            <person name="Webb J.S."/>
            <person name="Jaromczyk J."/>
            <person name="Schardl C.L."/>
        </authorList>
    </citation>
    <scope>NUCLEOTIDE SEQUENCE [LARGE SCALE GENOMIC DNA]</scope>
    <source>
        <strain evidence="3">CY1</strain>
    </source>
</reference>